<organism evidence="9 10">
    <name type="scientific">Bugula neritina</name>
    <name type="common">Brown bryozoan</name>
    <name type="synonym">Sertularia neritina</name>
    <dbReference type="NCBI Taxonomy" id="10212"/>
    <lineage>
        <taxon>Eukaryota</taxon>
        <taxon>Metazoa</taxon>
        <taxon>Spiralia</taxon>
        <taxon>Lophotrochozoa</taxon>
        <taxon>Bryozoa</taxon>
        <taxon>Gymnolaemata</taxon>
        <taxon>Cheilostomatida</taxon>
        <taxon>Flustrina</taxon>
        <taxon>Buguloidea</taxon>
        <taxon>Bugulidae</taxon>
        <taxon>Bugula</taxon>
    </lineage>
</organism>
<evidence type="ECO:0000313" key="9">
    <source>
        <dbReference type="EMBL" id="KAF6024998.1"/>
    </source>
</evidence>
<dbReference type="OrthoDB" id="19102at2759"/>
<dbReference type="PANTHER" id="PTHR11009">
    <property type="entry name" value="DER1-LIKE PROTEIN, DERLIN"/>
    <property type="match status" value="1"/>
</dbReference>
<evidence type="ECO:0000313" key="10">
    <source>
        <dbReference type="Proteomes" id="UP000593567"/>
    </source>
</evidence>
<feature type="transmembrane region" description="Helical" evidence="7">
    <location>
        <begin position="172"/>
        <end position="189"/>
    </location>
</feature>
<comment type="subcellular location">
    <subcellularLocation>
        <location evidence="1 7">Endoplasmic reticulum membrane</location>
        <topology evidence="1 7">Multi-pass membrane protein</topology>
    </subcellularLocation>
</comment>
<evidence type="ECO:0000256" key="7">
    <source>
        <dbReference type="RuleBase" id="RU363059"/>
    </source>
</evidence>
<dbReference type="Pfam" id="PF04511">
    <property type="entry name" value="DER1"/>
    <property type="match status" value="1"/>
</dbReference>
<feature type="transmembrane region" description="Helical" evidence="7">
    <location>
        <begin position="60"/>
        <end position="81"/>
    </location>
</feature>
<evidence type="ECO:0000256" key="8">
    <source>
        <dbReference type="SAM" id="MobiDB-lite"/>
    </source>
</evidence>
<keyword evidence="3 7" id="KW-0812">Transmembrane</keyword>
<gene>
    <name evidence="9" type="ORF">EB796_016679</name>
</gene>
<comment type="similarity">
    <text evidence="2 7">Belongs to the derlin family.</text>
</comment>
<feature type="transmembrane region" description="Helical" evidence="7">
    <location>
        <begin position="143"/>
        <end position="166"/>
    </location>
</feature>
<protein>
    <recommendedName>
        <fullName evidence="7">Derlin</fullName>
    </recommendedName>
</protein>
<name>A0A7J7JHZ4_BUGNE</name>
<evidence type="ECO:0000256" key="4">
    <source>
        <dbReference type="ARBA" id="ARBA00022824"/>
    </source>
</evidence>
<comment type="function">
    <text evidence="7">May be involved in the degradation of misfolded endoplasmic reticulum (ER) luminal proteins.</text>
</comment>
<dbReference type="InterPro" id="IPR007599">
    <property type="entry name" value="DER1"/>
</dbReference>
<feature type="transmembrane region" description="Helical" evidence="7">
    <location>
        <begin position="20"/>
        <end position="39"/>
    </location>
</feature>
<keyword evidence="6 7" id="KW-0472">Membrane</keyword>
<keyword evidence="10" id="KW-1185">Reference proteome</keyword>
<dbReference type="SUPFAM" id="SSF144091">
    <property type="entry name" value="Rhomboid-like"/>
    <property type="match status" value="1"/>
</dbReference>
<evidence type="ECO:0000256" key="6">
    <source>
        <dbReference type="ARBA" id="ARBA00023136"/>
    </source>
</evidence>
<evidence type="ECO:0000256" key="2">
    <source>
        <dbReference type="ARBA" id="ARBA00008917"/>
    </source>
</evidence>
<proteinExistence type="inferred from homology"/>
<feature type="transmembrane region" description="Helical" evidence="7">
    <location>
        <begin position="101"/>
        <end position="123"/>
    </location>
</feature>
<evidence type="ECO:0000256" key="3">
    <source>
        <dbReference type="ARBA" id="ARBA00022692"/>
    </source>
</evidence>
<dbReference type="InterPro" id="IPR035952">
    <property type="entry name" value="Rhomboid-like_sf"/>
</dbReference>
<evidence type="ECO:0000256" key="5">
    <source>
        <dbReference type="ARBA" id="ARBA00022989"/>
    </source>
</evidence>
<sequence length="252" mass="28930">MSGNDIGLWFRSIPDITRYWFAGSIIFPLAGRFGILNYFDMILDYAFISRFQIWRPFTCLLYYPITPATGFHYLIMLYFLYSYSSRLESGLFAGKPADYLFLVIFNWLALIVVCLFLGFPLLFDPMVMSILYIWCQLNRDNIVSFWFGTQFKAMYLPWVLLAFNLIIRGGGFSELLGILVGHLYFFLMFKYPQDFGGRTLIGTPSFFYNFLPNHRGVMSGFGSAPPTRQPAARADQQGGAHRWGQGNVLGGQ</sequence>
<dbReference type="Proteomes" id="UP000593567">
    <property type="component" value="Unassembled WGS sequence"/>
</dbReference>
<evidence type="ECO:0000256" key="1">
    <source>
        <dbReference type="ARBA" id="ARBA00004477"/>
    </source>
</evidence>
<dbReference type="EMBL" id="VXIV02002504">
    <property type="protein sequence ID" value="KAF6024998.1"/>
    <property type="molecule type" value="Genomic_DNA"/>
</dbReference>
<feature type="region of interest" description="Disordered" evidence="8">
    <location>
        <begin position="224"/>
        <end position="243"/>
    </location>
</feature>
<dbReference type="GO" id="GO:0005789">
    <property type="term" value="C:endoplasmic reticulum membrane"/>
    <property type="evidence" value="ECO:0007669"/>
    <property type="project" value="UniProtKB-SubCell"/>
</dbReference>
<reference evidence="9" key="1">
    <citation type="submission" date="2020-06" db="EMBL/GenBank/DDBJ databases">
        <title>Draft genome of Bugula neritina, a colonial animal packing powerful symbionts and potential medicines.</title>
        <authorList>
            <person name="Rayko M."/>
        </authorList>
    </citation>
    <scope>NUCLEOTIDE SEQUENCE [LARGE SCALE GENOMIC DNA]</scope>
    <source>
        <strain evidence="9">Kwan_BN1</strain>
    </source>
</reference>
<dbReference type="GO" id="GO:0006950">
    <property type="term" value="P:response to stress"/>
    <property type="evidence" value="ECO:0007669"/>
    <property type="project" value="UniProtKB-ARBA"/>
</dbReference>
<comment type="caution">
    <text evidence="9">The sequence shown here is derived from an EMBL/GenBank/DDBJ whole genome shotgun (WGS) entry which is preliminary data.</text>
</comment>
<accession>A0A7J7JHZ4</accession>
<keyword evidence="4 7" id="KW-0256">Endoplasmic reticulum</keyword>
<dbReference type="AlphaFoldDB" id="A0A7J7JHZ4"/>
<keyword evidence="5 7" id="KW-1133">Transmembrane helix</keyword>